<evidence type="ECO:0000256" key="2">
    <source>
        <dbReference type="ARBA" id="ARBA00022900"/>
    </source>
</evidence>
<keyword evidence="5" id="KW-1185">Reference proteome</keyword>
<reference evidence="4 5" key="1">
    <citation type="journal article" date="2022" name="Allergy">
        <title>Genome assembly and annotation of Periplaneta americana reveal a comprehensive cockroach allergen profile.</title>
        <authorList>
            <person name="Wang L."/>
            <person name="Xiong Q."/>
            <person name="Saelim N."/>
            <person name="Wang L."/>
            <person name="Nong W."/>
            <person name="Wan A.T."/>
            <person name="Shi M."/>
            <person name="Liu X."/>
            <person name="Cao Q."/>
            <person name="Hui J.H.L."/>
            <person name="Sookrung N."/>
            <person name="Leung T.F."/>
            <person name="Tungtrongchitr A."/>
            <person name="Tsui S.K.W."/>
        </authorList>
    </citation>
    <scope>NUCLEOTIDE SEQUENCE [LARGE SCALE GENOMIC DNA]</scope>
    <source>
        <strain evidence="4">PWHHKU_190912</strain>
    </source>
</reference>
<dbReference type="PANTHER" id="PTHR11461">
    <property type="entry name" value="SERINE PROTEASE INHIBITOR, SERPIN"/>
    <property type="match status" value="1"/>
</dbReference>
<evidence type="ECO:0000259" key="3">
    <source>
        <dbReference type="Pfam" id="PF00079"/>
    </source>
</evidence>
<dbReference type="InterPro" id="IPR042178">
    <property type="entry name" value="Serpin_sf_1"/>
</dbReference>
<dbReference type="Pfam" id="PF00079">
    <property type="entry name" value="Serpin"/>
    <property type="match status" value="1"/>
</dbReference>
<dbReference type="Proteomes" id="UP001148838">
    <property type="component" value="Unassembled WGS sequence"/>
</dbReference>
<dbReference type="PANTHER" id="PTHR11461:SF372">
    <property type="entry name" value="ACCESSORY GLAND PROTEIN ACP76A-RELATED"/>
    <property type="match status" value="1"/>
</dbReference>
<comment type="caution">
    <text evidence="4">The sequence shown here is derived from an EMBL/GenBank/DDBJ whole genome shotgun (WGS) entry which is preliminary data.</text>
</comment>
<dbReference type="Gene3D" id="3.30.497.10">
    <property type="entry name" value="Antithrombin, subunit I, domain 2"/>
    <property type="match status" value="1"/>
</dbReference>
<protein>
    <recommendedName>
        <fullName evidence="3">Serpin domain-containing protein</fullName>
    </recommendedName>
</protein>
<evidence type="ECO:0000313" key="5">
    <source>
        <dbReference type="Proteomes" id="UP001148838"/>
    </source>
</evidence>
<dbReference type="InterPro" id="IPR000215">
    <property type="entry name" value="Serpin_fam"/>
</dbReference>
<proteinExistence type="predicted"/>
<sequence>MAGLCESGNEPPDMLSALRSGLLICCMMVPVWMHYAEFPSQHYNVDPSSVVFPSSLSSPFATANRVHLFDESVDLQSRYQHAVDGLFAVTTRLKVLLGLNSRRNLLVSPLSSTTALGQILLGARGPSRRHLLEIMSTVNRTSNTTEATAVEFHQELGGLLKLLQTGTDHGDSYQLHLANALFLHPELRLLSNFQHAITDLYGTDLIPLNFR</sequence>
<evidence type="ECO:0000313" key="4">
    <source>
        <dbReference type="EMBL" id="KAJ4442570.1"/>
    </source>
</evidence>
<feature type="domain" description="Serpin" evidence="3">
    <location>
        <begin position="99"/>
        <end position="211"/>
    </location>
</feature>
<dbReference type="InterPro" id="IPR036186">
    <property type="entry name" value="Serpin_sf"/>
</dbReference>
<keyword evidence="2" id="KW-0722">Serine protease inhibitor</keyword>
<gene>
    <name evidence="4" type="ORF">ANN_04157</name>
</gene>
<dbReference type="InterPro" id="IPR023796">
    <property type="entry name" value="Serpin_dom"/>
</dbReference>
<dbReference type="EMBL" id="JAJSOF020000013">
    <property type="protein sequence ID" value="KAJ4442570.1"/>
    <property type="molecule type" value="Genomic_DNA"/>
</dbReference>
<organism evidence="4 5">
    <name type="scientific">Periplaneta americana</name>
    <name type="common">American cockroach</name>
    <name type="synonym">Blatta americana</name>
    <dbReference type="NCBI Taxonomy" id="6978"/>
    <lineage>
        <taxon>Eukaryota</taxon>
        <taxon>Metazoa</taxon>
        <taxon>Ecdysozoa</taxon>
        <taxon>Arthropoda</taxon>
        <taxon>Hexapoda</taxon>
        <taxon>Insecta</taxon>
        <taxon>Pterygota</taxon>
        <taxon>Neoptera</taxon>
        <taxon>Polyneoptera</taxon>
        <taxon>Dictyoptera</taxon>
        <taxon>Blattodea</taxon>
        <taxon>Blattoidea</taxon>
        <taxon>Blattidae</taxon>
        <taxon>Blattinae</taxon>
        <taxon>Periplaneta</taxon>
    </lineage>
</organism>
<dbReference type="SUPFAM" id="SSF56574">
    <property type="entry name" value="Serpins"/>
    <property type="match status" value="1"/>
</dbReference>
<accession>A0ABQ8T7T4</accession>
<keyword evidence="1" id="KW-0646">Protease inhibitor</keyword>
<name>A0ABQ8T7T4_PERAM</name>
<evidence type="ECO:0000256" key="1">
    <source>
        <dbReference type="ARBA" id="ARBA00022690"/>
    </source>
</evidence>